<feature type="transmembrane region" description="Helical" evidence="3">
    <location>
        <begin position="168"/>
        <end position="186"/>
    </location>
</feature>
<keyword evidence="1" id="KW-0238">DNA-binding</keyword>
<dbReference type="PROSITE" id="PS50943">
    <property type="entry name" value="HTH_CROC1"/>
    <property type="match status" value="1"/>
</dbReference>
<dbReference type="SMART" id="SM00530">
    <property type="entry name" value="HTH_XRE"/>
    <property type="match status" value="1"/>
</dbReference>
<evidence type="ECO:0000259" key="4">
    <source>
        <dbReference type="PROSITE" id="PS50943"/>
    </source>
</evidence>
<proteinExistence type="predicted"/>
<feature type="transmembrane region" description="Helical" evidence="3">
    <location>
        <begin position="260"/>
        <end position="281"/>
    </location>
</feature>
<dbReference type="PANTHER" id="PTHR46558">
    <property type="entry name" value="TRACRIPTIONAL REGULATORY PROTEIN-RELATED-RELATED"/>
    <property type="match status" value="1"/>
</dbReference>
<organism evidence="5 6">
    <name type="scientific">Gemmiger gallinarum</name>
    <dbReference type="NCBI Taxonomy" id="2779354"/>
    <lineage>
        <taxon>Bacteria</taxon>
        <taxon>Bacillati</taxon>
        <taxon>Bacillota</taxon>
        <taxon>Clostridia</taxon>
        <taxon>Eubacteriales</taxon>
        <taxon>Gemmiger</taxon>
    </lineage>
</organism>
<accession>A0ABR9R612</accession>
<keyword evidence="3" id="KW-0812">Transmembrane</keyword>
<protein>
    <submittedName>
        <fullName evidence="5">Helix-turn-helix transcriptional regulator</fullName>
    </submittedName>
</protein>
<sequence>MLDTEKGQLPGQYAAGSSAGKGCGSMVDKSKVGAFIAARRRSRGLTQRQLAEQLHVSDKAVSKWERGHSLPDIELLEPLADALNATVTELLRGEALPPETALPLGEVESLVSDSLRLSHGRPEQERAARRKYQICWLAMTAAICAEFFVLYLLSGRPERFVLTSLEQGGSLAMALLGCGLAITLAMTEETLPAYYDENIIRGYNNGFFRIQLMGMRISNCNWRAIKRCGFWSMLVWSLVFPGADYALAAFVPAYGGNVRWGVNLFGTLAAVFVPMMLAAWWGGKRKKTL</sequence>
<name>A0ABR9R612_9FIRM</name>
<evidence type="ECO:0000256" key="2">
    <source>
        <dbReference type="SAM" id="MobiDB-lite"/>
    </source>
</evidence>
<feature type="transmembrane region" description="Helical" evidence="3">
    <location>
        <begin position="134"/>
        <end position="153"/>
    </location>
</feature>
<feature type="region of interest" description="Disordered" evidence="2">
    <location>
        <begin position="1"/>
        <end position="22"/>
    </location>
</feature>
<dbReference type="RefSeq" id="WP_193502758.1">
    <property type="nucleotide sequence ID" value="NZ_JADCKC010000003.1"/>
</dbReference>
<dbReference type="Proteomes" id="UP000768567">
    <property type="component" value="Unassembled WGS sequence"/>
</dbReference>
<reference evidence="5 6" key="1">
    <citation type="submission" date="2020-10" db="EMBL/GenBank/DDBJ databases">
        <title>ChiBAC.</title>
        <authorList>
            <person name="Zenner C."/>
            <person name="Hitch T.C.A."/>
            <person name="Clavel T."/>
        </authorList>
    </citation>
    <scope>NUCLEOTIDE SEQUENCE [LARGE SCALE GENOMIC DNA]</scope>
    <source>
        <strain evidence="5 6">DSM 109015</strain>
    </source>
</reference>
<comment type="caution">
    <text evidence="5">The sequence shown here is derived from an EMBL/GenBank/DDBJ whole genome shotgun (WGS) entry which is preliminary data.</text>
</comment>
<feature type="domain" description="HTH cro/C1-type" evidence="4">
    <location>
        <begin position="36"/>
        <end position="90"/>
    </location>
</feature>
<gene>
    <name evidence="5" type="ORF">INF35_12115</name>
</gene>
<dbReference type="Gene3D" id="1.10.260.40">
    <property type="entry name" value="lambda repressor-like DNA-binding domains"/>
    <property type="match status" value="1"/>
</dbReference>
<keyword evidence="6" id="KW-1185">Reference proteome</keyword>
<evidence type="ECO:0000256" key="3">
    <source>
        <dbReference type="SAM" id="Phobius"/>
    </source>
</evidence>
<evidence type="ECO:0000256" key="1">
    <source>
        <dbReference type="ARBA" id="ARBA00023125"/>
    </source>
</evidence>
<keyword evidence="3" id="KW-1133">Transmembrane helix</keyword>
<dbReference type="SUPFAM" id="SSF47413">
    <property type="entry name" value="lambda repressor-like DNA-binding domains"/>
    <property type="match status" value="1"/>
</dbReference>
<keyword evidence="3" id="KW-0472">Membrane</keyword>
<dbReference type="InterPro" id="IPR010982">
    <property type="entry name" value="Lambda_DNA-bd_dom_sf"/>
</dbReference>
<dbReference type="InterPro" id="IPR001387">
    <property type="entry name" value="Cro/C1-type_HTH"/>
</dbReference>
<dbReference type="CDD" id="cd00093">
    <property type="entry name" value="HTH_XRE"/>
    <property type="match status" value="1"/>
</dbReference>
<dbReference type="EMBL" id="JADCKC010000003">
    <property type="protein sequence ID" value="MBE5038533.1"/>
    <property type="molecule type" value="Genomic_DNA"/>
</dbReference>
<dbReference type="PANTHER" id="PTHR46558:SF4">
    <property type="entry name" value="DNA-BIDING PHAGE PROTEIN"/>
    <property type="match status" value="1"/>
</dbReference>
<feature type="transmembrane region" description="Helical" evidence="3">
    <location>
        <begin position="233"/>
        <end position="254"/>
    </location>
</feature>
<dbReference type="Pfam" id="PF01381">
    <property type="entry name" value="HTH_3"/>
    <property type="match status" value="1"/>
</dbReference>
<evidence type="ECO:0000313" key="5">
    <source>
        <dbReference type="EMBL" id="MBE5038533.1"/>
    </source>
</evidence>
<evidence type="ECO:0000313" key="6">
    <source>
        <dbReference type="Proteomes" id="UP000768567"/>
    </source>
</evidence>